<dbReference type="AlphaFoldDB" id="A0A367W6C2"/>
<dbReference type="RefSeq" id="WP_114102672.1">
    <property type="nucleotide sequence ID" value="NZ_JPWF01000007.1"/>
</dbReference>
<sequence>MIFIFSDFGVNGPYSGTMRSVVMRTAPDVAVCDLMVDAPDRNPKAASYLLAALAREFQPGDVVLAVVDPGVGSTRKALVVEADGVSYVGPDNGLFEMIIRRSENVTLSLIDWQPANLSASFHGRDIFAPIAAKIAIGQDFDTHPLSLDQRCVEAKSWPDELAEVIYIDTYGNLMTGLRVQDRGASLIVGDHNILGARTFSDVPAGSAFHYGNSVDLCEIAVNCGRADQMFDAKIGTQVRVRATKMHNP</sequence>
<evidence type="ECO:0000259" key="3">
    <source>
        <dbReference type="Pfam" id="PF01887"/>
    </source>
</evidence>
<proteinExistence type="inferred from homology"/>
<dbReference type="SUPFAM" id="SSF101852">
    <property type="entry name" value="Bacterial fluorinating enzyme, C-terminal domain"/>
    <property type="match status" value="1"/>
</dbReference>
<evidence type="ECO:0000313" key="6">
    <source>
        <dbReference type="Proteomes" id="UP000253226"/>
    </source>
</evidence>
<dbReference type="OrthoDB" id="9792195at2"/>
<evidence type="ECO:0008006" key="7">
    <source>
        <dbReference type="Google" id="ProtNLM"/>
    </source>
</evidence>
<dbReference type="InterPro" id="IPR023228">
    <property type="entry name" value="SAM_OH_AdoTrfase_N_sf"/>
</dbReference>
<dbReference type="Gene3D" id="2.40.30.90">
    <property type="entry name" value="Bacterial fluorinating enzyme like"/>
    <property type="match status" value="1"/>
</dbReference>
<evidence type="ECO:0000313" key="5">
    <source>
        <dbReference type="EMBL" id="RCK36809.1"/>
    </source>
</evidence>
<feature type="domain" description="S-adenosyl-l-methionine hydroxide adenosyltransferase C-terminal" evidence="4">
    <location>
        <begin position="162"/>
        <end position="239"/>
    </location>
</feature>
<comment type="similarity">
    <text evidence="2">Belongs to the SAM hydrolase / SAM-dependent halogenase family.</text>
</comment>
<name>A0A367W6C2_9PROT</name>
<reference evidence="5 6" key="1">
    <citation type="submission" date="2014-07" db="EMBL/GenBank/DDBJ databases">
        <title>Draft genome sequence of Thalassospira profundimaris 35.</title>
        <authorList>
            <person name="Lai Q."/>
            <person name="Shao Z."/>
        </authorList>
    </citation>
    <scope>NUCLEOTIDE SEQUENCE [LARGE SCALE GENOMIC DNA]</scope>
    <source>
        <strain evidence="5 6">35</strain>
    </source>
</reference>
<dbReference type="SUPFAM" id="SSF102522">
    <property type="entry name" value="Bacterial fluorinating enzyme, N-terminal domain"/>
    <property type="match status" value="1"/>
</dbReference>
<protein>
    <recommendedName>
        <fullName evidence="7">SAM-dependent chlorinase/fluorinase</fullName>
    </recommendedName>
</protein>
<dbReference type="PIRSF" id="PIRSF006779">
    <property type="entry name" value="UCP006779"/>
    <property type="match status" value="1"/>
</dbReference>
<accession>A0A367W6C2</accession>
<dbReference type="InterPro" id="IPR046469">
    <property type="entry name" value="SAM_HAT_N"/>
</dbReference>
<evidence type="ECO:0000259" key="4">
    <source>
        <dbReference type="Pfam" id="PF20257"/>
    </source>
</evidence>
<dbReference type="Gene3D" id="3.40.50.10790">
    <property type="entry name" value="S-adenosyl-l-methionine hydroxide adenosyltransferase, N-terminal"/>
    <property type="match status" value="1"/>
</dbReference>
<gene>
    <name evidence="5" type="ORF">TH19_12920</name>
</gene>
<keyword evidence="1" id="KW-0949">S-adenosyl-L-methionine</keyword>
<dbReference type="PANTHER" id="PTHR35092">
    <property type="entry name" value="CHLORINASE MJ1651"/>
    <property type="match status" value="1"/>
</dbReference>
<dbReference type="EMBL" id="JPWF01000007">
    <property type="protein sequence ID" value="RCK36809.1"/>
    <property type="molecule type" value="Genomic_DNA"/>
</dbReference>
<dbReference type="Pfam" id="PF20257">
    <property type="entry name" value="SAM_HAT_C"/>
    <property type="match status" value="1"/>
</dbReference>
<comment type="caution">
    <text evidence="5">The sequence shown here is derived from an EMBL/GenBank/DDBJ whole genome shotgun (WGS) entry which is preliminary data.</text>
</comment>
<evidence type="ECO:0000256" key="2">
    <source>
        <dbReference type="ARBA" id="ARBA00024035"/>
    </source>
</evidence>
<evidence type="ECO:0000256" key="1">
    <source>
        <dbReference type="ARBA" id="ARBA00022691"/>
    </source>
</evidence>
<dbReference type="InterPro" id="IPR046470">
    <property type="entry name" value="SAM_HAT_C"/>
</dbReference>
<dbReference type="InterPro" id="IPR002747">
    <property type="entry name" value="SAM_OH_AdoTrfase"/>
</dbReference>
<feature type="domain" description="S-adenosyl-l-methionine hydroxide adenosyltransferase N-terminal" evidence="3">
    <location>
        <begin position="2"/>
        <end position="141"/>
    </location>
</feature>
<dbReference type="Proteomes" id="UP000253226">
    <property type="component" value="Unassembled WGS sequence"/>
</dbReference>
<dbReference type="InterPro" id="IPR023227">
    <property type="entry name" value="SAM_OH_AdoTrfase_C_sf"/>
</dbReference>
<dbReference type="Pfam" id="PF01887">
    <property type="entry name" value="SAM_HAT_N"/>
    <property type="match status" value="1"/>
</dbReference>
<dbReference type="PANTHER" id="PTHR35092:SF1">
    <property type="entry name" value="CHLORINASE MJ1651"/>
    <property type="match status" value="1"/>
</dbReference>
<organism evidence="5 6">
    <name type="scientific">Thalassospira profundimaris</name>
    <dbReference type="NCBI Taxonomy" id="502049"/>
    <lineage>
        <taxon>Bacteria</taxon>
        <taxon>Pseudomonadati</taxon>
        <taxon>Pseudomonadota</taxon>
        <taxon>Alphaproteobacteria</taxon>
        <taxon>Rhodospirillales</taxon>
        <taxon>Thalassospiraceae</taxon>
        <taxon>Thalassospira</taxon>
    </lineage>
</organism>